<feature type="region of interest" description="Disordered" evidence="1">
    <location>
        <begin position="1"/>
        <end position="39"/>
    </location>
</feature>
<gene>
    <name evidence="2" type="ORF">VNO77_22837</name>
</gene>
<reference evidence="2 3" key="1">
    <citation type="submission" date="2024-01" db="EMBL/GenBank/DDBJ databases">
        <title>The genomes of 5 underutilized Papilionoideae crops provide insights into root nodulation and disease resistanc.</title>
        <authorList>
            <person name="Jiang F."/>
        </authorList>
    </citation>
    <scope>NUCLEOTIDE SEQUENCE [LARGE SCALE GENOMIC DNA]</scope>
    <source>
        <strain evidence="2">LVBAO_FW01</strain>
        <tissue evidence="2">Leaves</tissue>
    </source>
</reference>
<protein>
    <submittedName>
        <fullName evidence="2">Uncharacterized protein</fullName>
    </submittedName>
</protein>
<organism evidence="2 3">
    <name type="scientific">Canavalia gladiata</name>
    <name type="common">Sword bean</name>
    <name type="synonym">Dolichos gladiatus</name>
    <dbReference type="NCBI Taxonomy" id="3824"/>
    <lineage>
        <taxon>Eukaryota</taxon>
        <taxon>Viridiplantae</taxon>
        <taxon>Streptophyta</taxon>
        <taxon>Embryophyta</taxon>
        <taxon>Tracheophyta</taxon>
        <taxon>Spermatophyta</taxon>
        <taxon>Magnoliopsida</taxon>
        <taxon>eudicotyledons</taxon>
        <taxon>Gunneridae</taxon>
        <taxon>Pentapetalae</taxon>
        <taxon>rosids</taxon>
        <taxon>fabids</taxon>
        <taxon>Fabales</taxon>
        <taxon>Fabaceae</taxon>
        <taxon>Papilionoideae</taxon>
        <taxon>50 kb inversion clade</taxon>
        <taxon>NPAAA clade</taxon>
        <taxon>indigoferoid/millettioid clade</taxon>
        <taxon>Phaseoleae</taxon>
        <taxon>Canavalia</taxon>
    </lineage>
</organism>
<evidence type="ECO:0000313" key="2">
    <source>
        <dbReference type="EMBL" id="KAK7328720.1"/>
    </source>
</evidence>
<evidence type="ECO:0000313" key="3">
    <source>
        <dbReference type="Proteomes" id="UP001367508"/>
    </source>
</evidence>
<name>A0AAN9L3C5_CANGL</name>
<evidence type="ECO:0000256" key="1">
    <source>
        <dbReference type="SAM" id="MobiDB-lite"/>
    </source>
</evidence>
<dbReference type="Proteomes" id="UP001367508">
    <property type="component" value="Unassembled WGS sequence"/>
</dbReference>
<feature type="compositionally biased region" description="Basic and acidic residues" evidence="1">
    <location>
        <begin position="1"/>
        <end position="12"/>
    </location>
</feature>
<accession>A0AAN9L3C5</accession>
<comment type="caution">
    <text evidence="2">The sequence shown here is derived from an EMBL/GenBank/DDBJ whole genome shotgun (WGS) entry which is preliminary data.</text>
</comment>
<proteinExistence type="predicted"/>
<feature type="compositionally biased region" description="Basic and acidic residues" evidence="1">
    <location>
        <begin position="29"/>
        <end position="39"/>
    </location>
</feature>
<dbReference type="EMBL" id="JAYMYQ010000005">
    <property type="protein sequence ID" value="KAK7328720.1"/>
    <property type="molecule type" value="Genomic_DNA"/>
</dbReference>
<keyword evidence="3" id="KW-1185">Reference proteome</keyword>
<sequence length="259" mass="28516">MGKQGEPKPSKRERAHQKRIFKGASSSGGKEKVREKEGRGLAASGLAGESWNASYNSIEVPLSGEEGGGRRKIDFIQITLNYDLGSSVLDKHRESWGTLLAGLMLRDLDATSRLPVMNFELMTLQLKISKIHALVHYLIQGHIGGDETVSFFDKEPILAHERLRATLRSWHKGGVEHQKARSLYIWGCLGFEESLPMEKRLKANPISTLVAPFQGAILIKIYTFGLGYAHGFGNVKALKLMAYSDQPGLATVTIGNSLT</sequence>
<dbReference type="AlphaFoldDB" id="A0AAN9L3C5"/>